<protein>
    <submittedName>
        <fullName evidence="3">Acyl carrier protein</fullName>
    </submittedName>
</protein>
<dbReference type="Pfam" id="PF00550">
    <property type="entry name" value="PP-binding"/>
    <property type="match status" value="1"/>
</dbReference>
<dbReference type="EMBL" id="JABAFD010000004">
    <property type="protein sequence ID" value="NME09613.1"/>
    <property type="molecule type" value="Genomic_DNA"/>
</dbReference>
<reference evidence="3 4" key="1">
    <citation type="submission" date="2018-09" db="EMBL/GenBank/DDBJ databases">
        <title>A clostridial neurotoxin that targets Anopheles mosquitoes.</title>
        <authorList>
            <person name="Contreras E."/>
            <person name="Masuyer G."/>
            <person name="Qureshi N."/>
            <person name="Chawla S."/>
            <person name="Lim H.L."/>
            <person name="Chen J."/>
            <person name="Stenmark P."/>
            <person name="Gill S."/>
        </authorList>
    </citation>
    <scope>NUCLEOTIDE SEQUENCE [LARGE SCALE GENOMIC DNA]</scope>
    <source>
        <strain evidence="3 4">Cbm</strain>
    </source>
</reference>
<dbReference type="RefSeq" id="WP_150886336.1">
    <property type="nucleotide sequence ID" value="NZ_CP032452.1"/>
</dbReference>
<dbReference type="EMBL" id="CP032452">
    <property type="protein sequence ID" value="QEZ68621.1"/>
    <property type="molecule type" value="Genomic_DNA"/>
</dbReference>
<reference evidence="2 5" key="2">
    <citation type="submission" date="2020-04" db="EMBL/GenBank/DDBJ databases">
        <authorList>
            <person name="Hitch T.C.A."/>
            <person name="Wylensek D."/>
            <person name="Clavel T."/>
        </authorList>
    </citation>
    <scope>NUCLEOTIDE SEQUENCE [LARGE SCALE GENOMIC DNA]</scope>
    <source>
        <strain evidence="2 5">Med78_4-601-WT-2</strain>
    </source>
</reference>
<dbReference type="SUPFAM" id="SSF47336">
    <property type="entry name" value="ACP-like"/>
    <property type="match status" value="1"/>
</dbReference>
<dbReference type="InterPro" id="IPR009081">
    <property type="entry name" value="PP-bd_ACP"/>
</dbReference>
<name>A0A5P3XET5_PARBF</name>
<dbReference type="InterPro" id="IPR036736">
    <property type="entry name" value="ACP-like_sf"/>
</dbReference>
<accession>A0A5P3XET5</accession>
<evidence type="ECO:0000259" key="1">
    <source>
        <dbReference type="PROSITE" id="PS50075"/>
    </source>
</evidence>
<sequence>MKQLTAEIKNNIRNMVYDYLSEECEVEKEEISDNTLVMDDLDGDSLMFVELIEIMKSKYDLNIQMQTIGKYLLKHPAKTVLEVIDTCENVYLKEDKIVEIAKV</sequence>
<dbReference type="PROSITE" id="PS50075">
    <property type="entry name" value="CARRIER"/>
    <property type="match status" value="1"/>
</dbReference>
<gene>
    <name evidence="3" type="ORF">D4A35_06575</name>
    <name evidence="2" type="ORF">HF875_08770</name>
</gene>
<proteinExistence type="predicted"/>
<dbReference type="Proteomes" id="UP000573963">
    <property type="component" value="Unassembled WGS sequence"/>
</dbReference>
<evidence type="ECO:0000313" key="3">
    <source>
        <dbReference type="EMBL" id="QEZ68621.1"/>
    </source>
</evidence>
<evidence type="ECO:0000313" key="5">
    <source>
        <dbReference type="Proteomes" id="UP000573963"/>
    </source>
</evidence>
<dbReference type="Gene3D" id="1.10.1200.10">
    <property type="entry name" value="ACP-like"/>
    <property type="match status" value="1"/>
</dbReference>
<evidence type="ECO:0000313" key="4">
    <source>
        <dbReference type="Proteomes" id="UP000326961"/>
    </source>
</evidence>
<evidence type="ECO:0000313" key="2">
    <source>
        <dbReference type="EMBL" id="NME09613.1"/>
    </source>
</evidence>
<dbReference type="AlphaFoldDB" id="A0A5P3XET5"/>
<feature type="domain" description="Carrier" evidence="1">
    <location>
        <begin position="3"/>
        <end position="91"/>
    </location>
</feature>
<organism evidence="3 4">
    <name type="scientific">Paraclostridium bifermentans</name>
    <name type="common">Clostridium bifermentans</name>
    <dbReference type="NCBI Taxonomy" id="1490"/>
    <lineage>
        <taxon>Bacteria</taxon>
        <taxon>Bacillati</taxon>
        <taxon>Bacillota</taxon>
        <taxon>Clostridia</taxon>
        <taxon>Peptostreptococcales</taxon>
        <taxon>Peptostreptococcaceae</taxon>
        <taxon>Paraclostridium</taxon>
    </lineage>
</organism>
<dbReference type="Proteomes" id="UP000326961">
    <property type="component" value="Chromosome"/>
</dbReference>